<comment type="caution">
    <text evidence="2">The sequence shown here is derived from an EMBL/GenBank/DDBJ whole genome shotgun (WGS) entry which is preliminary data.</text>
</comment>
<organism evidence="2 3">
    <name type="scientific">Candidatus Finniella inopinata</name>
    <dbReference type="NCBI Taxonomy" id="1696036"/>
    <lineage>
        <taxon>Bacteria</taxon>
        <taxon>Pseudomonadati</taxon>
        <taxon>Pseudomonadota</taxon>
        <taxon>Alphaproteobacteria</taxon>
        <taxon>Holosporales</taxon>
        <taxon>Candidatus Paracaedibacteraceae</taxon>
        <taxon>Candidatus Finniella</taxon>
    </lineage>
</organism>
<gene>
    <name evidence="2" type="ORF">EQU50_07055</name>
</gene>
<sequence>MTPIKSQERSLFQRWIAYTLCYLIFLQQPLVIAADLVSLEKAEAMTIKIPRFKKKADAPAYKTATAYSQLLDVPDQTLRLSLSPDLEKLDSLFILFKSSDRSKVACLEKTTHGLALQILEGYALTLVSQEHPLPPLFVTSVGRISLDAERLVNPLTLHASSIKFLKDMKVHSPVVLWAKGEAGPRGEDDPEPITLTIQNSMGAQVPLEARGRVQTKGLKGNGTLSIFAGEFRNNSSYLLHQIQIRAHIENGLQGDICGRDTVFLEGTLKNRGFIRTRGDLVESIMSGGLFEHTETSRTFSLNSHRVEGTSYLHNGKVYSAGAMRVLASGMTFGPRFHFRGNRFIGNARHSIEAPNPSTLFEALRYIEFKSADDLDNRARLRVHNFPFPFDAYFGDLSGLDEEQTLLYQKKSKELAKEQKYVISDEQGDAGYGILFSSSKGTIFQAGDIYTSGNDILLKASHVGHDGITRGGTVGPGSVKVVAQSASLRGRIEASRRVEAHVTGGLTMDLFLKSPLTLVFANSLDLSGNLNTSLIAKVAGSVRFLDQLKAQAISVDATSLSVLQTPGSNAGPQEIGSLQASVSTFLVQKPLILSGPSWAHVESWFVNQSQMTINGFFEANMRGGHYLGSMDGSGTLSLKAPAFRDVVDLAFGKTRVQTKTIHVTAEEQDVVIDESHTTDRQVSLKARSLAIKADQTATGGLFLGSTHGDLAMQGITLDTADQLLSLEAMGGDFYAQGARTRSGILSIRSSGNGSFGGGIFSAPQMAVSIAGVCDTSTLEGSHHPAQFYSRGTTQEGGRPYQYFDVGTYKGQGTKGQKAYYAADGSYHVDEQTQKRIVHHSDGSLTILSHSTLDLDKADLQAGLSEAIRLQSLFDMNLRNIHATGGRARVISERGDILEHADVLTNMTHVNRSGCGGDYTYQTTSTLQQQRAEGNIWNLLAGRQTRADGTELPTLLFQVSRGKSIISQASTLNVPNGLVMRIAPDGTIQQTTVTLSDRFSQHHQTWGRGYSNNFYEGWSNVRGVGGSISATAEVANCFRLEEIGYDRRIRDYYLEEAQEVIRRTAMNQSSAYSIVNLQKDGADMFSSGGSAHHSQTMNAHYATRVLFDVGHYIERKNRADQVGTTTWEGPIHFSAKASTLARNQLYKAIQQTMEQTTTSSVDNMSSFQPTRFSLPQFNSNPLQMLKGFNQAAGYANEAMSFINALKSGNPYLAALQIAGKFTNFASTTSEQYMRQYEMTEVAPFFSLGRTHFNDVSKITGTLAGMTMDSPTGKVLLFDVKAPLYEKTMEGWSNSTTDTTNPCTLSFGHSESWSRQSSFDRGSQHSFVNILGKPDLRIDDYRGYGVGLNTLPIGGTQDFTRRTHRVWIDGRAVDIPYLEAVESSSGFPLIARPTGNRVSIGEMFVTAPSYENGYSMASGHSHYGVSFMPIVLAMIPGGQGLAFTTLMSCLNFGFGGEEKHGYHSGTQAMTFSALGAPIEVDKLHTKGKIKVDAGIHAQYHEHEDVQEVHQDDSSYDVLGRGLEYLTEGFSAYNNVISLGENWKKLTSPLPPAYSRADQQSLSDRLEDVLRENLEARDRQTSSARPSRASQRGDSGRDPDPNPRRGRTRTRENIDHSLTFSHLDQTTQGIAEAQNFVTYASAKTRSSSPTTFRNKVRLERAETNYEAVKDQGFFARRSAAAELIDARQTYEDRIALRQSLNTAAMFSSQTYETTLHAIDYAKAKPAQAAAYVAATGLAVSTLPLSGTAAVVSGALSGGLFGLASNDFNVSTPQAQRDLGLSILLGGCAPLKPLYSAGAGLGIGGYGYVTGSTSAMVGGALLTAPGIFGAGRSLAQHLFAKAPATENLFARVAANSNFRNTLSHALPMESAHIAQPANQNMVRLLFDVRATGTHGGPSFFVRMSEGSGSGIPRGGFSAGHTEGLGTGSVGTRAVPSSGGGTSGPSQAPFIRRIDKQKAHAERIGMRNAVDTREIPWSSKSVRDAVKSLEMGQNEVRVASRMEAEELLLGRYQGKGFKNTTGMRPTEAKDLLGSKKRTYHWDVGKDAYPHESSHLQLHDGPAVIRIYFPD</sequence>
<evidence type="ECO:0000313" key="3">
    <source>
        <dbReference type="Proteomes" id="UP000293550"/>
    </source>
</evidence>
<dbReference type="EMBL" id="SCFB01000012">
    <property type="protein sequence ID" value="RZI45439.1"/>
    <property type="molecule type" value="Genomic_DNA"/>
</dbReference>
<name>A0A4Q7DH45_9PROT</name>
<feature type="compositionally biased region" description="Polar residues" evidence="1">
    <location>
        <begin position="1577"/>
        <end position="1586"/>
    </location>
</feature>
<proteinExistence type="predicted"/>
<accession>A0A4Q7DH45</accession>
<dbReference type="OrthoDB" id="291011at2"/>
<evidence type="ECO:0000313" key="2">
    <source>
        <dbReference type="EMBL" id="RZI45439.1"/>
    </source>
</evidence>
<reference evidence="2 3" key="1">
    <citation type="submission" date="2018-10" db="EMBL/GenBank/DDBJ databases">
        <title>An updated phylogeny of the Alphaproteobacteria reveals that the parasitic Rickettsiales and Holosporales have independent origins.</title>
        <authorList>
            <person name="Munoz-Gomez S.A."/>
            <person name="Hess S."/>
            <person name="Burger G."/>
            <person name="Lang B.F."/>
            <person name="Susko E."/>
            <person name="Slamovits C.H."/>
            <person name="Roger A.J."/>
        </authorList>
    </citation>
    <scope>NUCLEOTIDE SEQUENCE [LARGE SCALE GENOMIC DNA]</scope>
    <source>
        <strain evidence="2">HOLO01</strain>
    </source>
</reference>
<evidence type="ECO:0000256" key="1">
    <source>
        <dbReference type="SAM" id="MobiDB-lite"/>
    </source>
</evidence>
<feature type="compositionally biased region" description="Basic and acidic residues" evidence="1">
    <location>
        <begin position="1590"/>
        <end position="1611"/>
    </location>
</feature>
<protein>
    <submittedName>
        <fullName evidence="2">Uncharacterized protein</fullName>
    </submittedName>
</protein>
<dbReference type="RefSeq" id="WP_130154426.1">
    <property type="nucleotide sequence ID" value="NZ_SCFB01000012.1"/>
</dbReference>
<keyword evidence="3" id="KW-1185">Reference proteome</keyword>
<feature type="region of interest" description="Disordered" evidence="1">
    <location>
        <begin position="1570"/>
        <end position="1618"/>
    </location>
</feature>
<dbReference type="Proteomes" id="UP000293550">
    <property type="component" value="Unassembled WGS sequence"/>
</dbReference>